<evidence type="ECO:0000259" key="2">
    <source>
        <dbReference type="Pfam" id="PF00583"/>
    </source>
</evidence>
<dbReference type="CDD" id="cd04301">
    <property type="entry name" value="NAT_SF"/>
    <property type="match status" value="1"/>
</dbReference>
<dbReference type="SUPFAM" id="SSF55729">
    <property type="entry name" value="Acyl-CoA N-acyltransferases (Nat)"/>
    <property type="match status" value="1"/>
</dbReference>
<evidence type="ECO:0000313" key="3">
    <source>
        <dbReference type="EMBL" id="GAP85321.2"/>
    </source>
</evidence>
<dbReference type="EMBL" id="DF977455">
    <property type="protein sequence ID" value="GAP85321.2"/>
    <property type="molecule type" value="Genomic_DNA"/>
</dbReference>
<dbReference type="Gene3D" id="3.40.630.30">
    <property type="match status" value="1"/>
</dbReference>
<dbReference type="Proteomes" id="UP000054516">
    <property type="component" value="Unassembled WGS sequence"/>
</dbReference>
<accession>A0A1W2TBL5</accession>
<dbReference type="AlphaFoldDB" id="A0A1W2TBL5"/>
<reference evidence="3" key="1">
    <citation type="submission" date="2016-03" db="EMBL/GenBank/DDBJ databases">
        <title>Draft genome sequence of Rosellinia necatrix.</title>
        <authorList>
            <person name="Kanematsu S."/>
        </authorList>
    </citation>
    <scope>NUCLEOTIDE SEQUENCE [LARGE SCALE GENOMIC DNA]</scope>
    <source>
        <strain evidence="3">W97</strain>
    </source>
</reference>
<feature type="region of interest" description="Disordered" evidence="1">
    <location>
        <begin position="1"/>
        <end position="33"/>
    </location>
</feature>
<name>A0A1W2TBL5_ROSNE</name>
<gene>
    <name evidence="3" type="ORF">SAMD00023353_1002010</name>
</gene>
<dbReference type="STRING" id="77044.A0A1W2TBL5"/>
<keyword evidence="4" id="KW-1185">Reference proteome</keyword>
<proteinExistence type="predicted"/>
<dbReference type="GO" id="GO:0016747">
    <property type="term" value="F:acyltransferase activity, transferring groups other than amino-acyl groups"/>
    <property type="evidence" value="ECO:0007669"/>
    <property type="project" value="InterPro"/>
</dbReference>
<evidence type="ECO:0000313" key="4">
    <source>
        <dbReference type="Proteomes" id="UP000054516"/>
    </source>
</evidence>
<dbReference type="InterPro" id="IPR016181">
    <property type="entry name" value="Acyl_CoA_acyltransferase"/>
</dbReference>
<evidence type="ECO:0000256" key="1">
    <source>
        <dbReference type="SAM" id="MobiDB-lite"/>
    </source>
</evidence>
<sequence>MDEEYGHVPGGVPSLKERHSPARKSSPRHPPRVTFLTQPEVAIIESSRANRQGNRIKMSKQVFEAFPGTEVTDHMLSKAAKLFSENYGVWGKASPLAGKRVSLNTRRLREQCIPDAAASSYVRVTVDGALAGHALACRWNCNGMTVCWVTQLVVRKDYRERGLASSLLRVIREDTDDVYGIITSTRLHV</sequence>
<organism evidence="3">
    <name type="scientific">Rosellinia necatrix</name>
    <name type="common">White root-rot fungus</name>
    <dbReference type="NCBI Taxonomy" id="77044"/>
    <lineage>
        <taxon>Eukaryota</taxon>
        <taxon>Fungi</taxon>
        <taxon>Dikarya</taxon>
        <taxon>Ascomycota</taxon>
        <taxon>Pezizomycotina</taxon>
        <taxon>Sordariomycetes</taxon>
        <taxon>Xylariomycetidae</taxon>
        <taxon>Xylariales</taxon>
        <taxon>Xylariaceae</taxon>
        <taxon>Rosellinia</taxon>
    </lineage>
</organism>
<dbReference type="OrthoDB" id="2019666at2759"/>
<protein>
    <recommendedName>
        <fullName evidence="2">N-acetyltransferase domain-containing protein</fullName>
    </recommendedName>
</protein>
<feature type="domain" description="N-acetyltransferase" evidence="2">
    <location>
        <begin position="109"/>
        <end position="173"/>
    </location>
</feature>
<dbReference type="Pfam" id="PF00583">
    <property type="entry name" value="Acetyltransf_1"/>
    <property type="match status" value="1"/>
</dbReference>
<dbReference type="InterPro" id="IPR000182">
    <property type="entry name" value="GNAT_dom"/>
</dbReference>
<feature type="compositionally biased region" description="Basic residues" evidence="1">
    <location>
        <begin position="21"/>
        <end position="31"/>
    </location>
</feature>